<dbReference type="RefSeq" id="WP_337335148.1">
    <property type="nucleotide sequence ID" value="NZ_JBBDHC010000008.1"/>
</dbReference>
<name>A0AAW9R5E4_9GAMM</name>
<gene>
    <name evidence="1" type="ORF">WB794_07065</name>
</gene>
<dbReference type="InterPro" id="IPR022061">
    <property type="entry name" value="DUF3617"/>
</dbReference>
<dbReference type="Pfam" id="PF12276">
    <property type="entry name" value="DUF3617"/>
    <property type="match status" value="1"/>
</dbReference>
<organism evidence="1 2">
    <name type="scientific">Denitratimonas tolerans</name>
    <dbReference type="NCBI Taxonomy" id="1338420"/>
    <lineage>
        <taxon>Bacteria</taxon>
        <taxon>Pseudomonadati</taxon>
        <taxon>Pseudomonadota</taxon>
        <taxon>Gammaproteobacteria</taxon>
        <taxon>Lysobacterales</taxon>
        <taxon>Lysobacteraceae</taxon>
        <taxon>Denitratimonas</taxon>
    </lineage>
</organism>
<evidence type="ECO:0000313" key="2">
    <source>
        <dbReference type="Proteomes" id="UP001364472"/>
    </source>
</evidence>
<proteinExistence type="predicted"/>
<dbReference type="Proteomes" id="UP001364472">
    <property type="component" value="Unassembled WGS sequence"/>
</dbReference>
<dbReference type="EMBL" id="JBBDHC010000008">
    <property type="protein sequence ID" value="MEJ1249431.1"/>
    <property type="molecule type" value="Genomic_DNA"/>
</dbReference>
<protein>
    <submittedName>
        <fullName evidence="1">DUF3617 family protein</fullName>
    </submittedName>
</protein>
<accession>A0AAW9R5E4</accession>
<comment type="caution">
    <text evidence="1">The sequence shown here is derived from an EMBL/GenBank/DDBJ whole genome shotgun (WGS) entry which is preliminary data.</text>
</comment>
<keyword evidence="2" id="KW-1185">Reference proteome</keyword>
<evidence type="ECO:0000313" key="1">
    <source>
        <dbReference type="EMBL" id="MEJ1249431.1"/>
    </source>
</evidence>
<dbReference type="AlphaFoldDB" id="A0AAW9R5E4"/>
<reference evidence="1 2" key="1">
    <citation type="journal article" date="2016" name="Antonie Van Leeuwenhoek">
        <title>Denitratimonas tolerans gen. nov., sp. nov., a denitrifying bacterium isolated from a bioreactor for tannery wastewater treatment.</title>
        <authorList>
            <person name="Han S.I."/>
            <person name="Kim J.O."/>
            <person name="Lee Y.R."/>
            <person name="Ekpeghere K.I."/>
            <person name="Koh S.C."/>
            <person name="Whang K.S."/>
        </authorList>
    </citation>
    <scope>NUCLEOTIDE SEQUENCE [LARGE SCALE GENOMIC DNA]</scope>
    <source>
        <strain evidence="1 2">KACC 17565</strain>
    </source>
</reference>
<sequence>MRPAAACLTDVLSAARGAAIRPARLRICRSSWRRPAMRSAACGLSLILLFAGCAGGAVVELPRRDAGLWEVTLVDEGARRPRPVVTRECTSAEVDARLLLSLAPGQEHCASPDVRKTGSGWEVRTACRVHDNRIDTIFTFGGDFRTDYSGRFETRYRDTCPRNLPDCREVREFSARRLGDCPADMRPGDRMLPNGIVVQALPAQEHGDAH</sequence>